<dbReference type="EMBL" id="JASSZA010000017">
    <property type="protein sequence ID" value="KAK2090454.1"/>
    <property type="molecule type" value="Genomic_DNA"/>
</dbReference>
<proteinExistence type="predicted"/>
<dbReference type="Proteomes" id="UP001266305">
    <property type="component" value="Unassembled WGS sequence"/>
</dbReference>
<sequence length="57" mass="6205">DRAMDGRLEKSVFTAVVVEHLLVQLPSSCSLISGRKNLQEEATGFVANLQGWGETSE</sequence>
<organism evidence="1 2">
    <name type="scientific">Saguinus oedipus</name>
    <name type="common">Cotton-top tamarin</name>
    <name type="synonym">Oedipomidas oedipus</name>
    <dbReference type="NCBI Taxonomy" id="9490"/>
    <lineage>
        <taxon>Eukaryota</taxon>
        <taxon>Metazoa</taxon>
        <taxon>Chordata</taxon>
        <taxon>Craniata</taxon>
        <taxon>Vertebrata</taxon>
        <taxon>Euteleostomi</taxon>
        <taxon>Mammalia</taxon>
        <taxon>Eutheria</taxon>
        <taxon>Euarchontoglires</taxon>
        <taxon>Primates</taxon>
        <taxon>Haplorrhini</taxon>
        <taxon>Platyrrhini</taxon>
        <taxon>Cebidae</taxon>
        <taxon>Callitrichinae</taxon>
        <taxon>Saguinus</taxon>
    </lineage>
</organism>
<keyword evidence="2" id="KW-1185">Reference proteome</keyword>
<gene>
    <name evidence="1" type="ORF">P7K49_031710</name>
</gene>
<evidence type="ECO:0000313" key="2">
    <source>
        <dbReference type="Proteomes" id="UP001266305"/>
    </source>
</evidence>
<comment type="caution">
    <text evidence="1">The sequence shown here is derived from an EMBL/GenBank/DDBJ whole genome shotgun (WGS) entry which is preliminary data.</text>
</comment>
<accession>A0ABQ9U073</accession>
<evidence type="ECO:0000313" key="1">
    <source>
        <dbReference type="EMBL" id="KAK2090454.1"/>
    </source>
</evidence>
<feature type="non-terminal residue" evidence="1">
    <location>
        <position position="1"/>
    </location>
</feature>
<feature type="non-terminal residue" evidence="1">
    <location>
        <position position="57"/>
    </location>
</feature>
<reference evidence="1 2" key="1">
    <citation type="submission" date="2023-05" db="EMBL/GenBank/DDBJ databases">
        <title>B98-5 Cell Line De Novo Hybrid Assembly: An Optical Mapping Approach.</title>
        <authorList>
            <person name="Kananen K."/>
            <person name="Auerbach J.A."/>
            <person name="Kautto E."/>
            <person name="Blachly J.S."/>
        </authorList>
    </citation>
    <scope>NUCLEOTIDE SEQUENCE [LARGE SCALE GENOMIC DNA]</scope>
    <source>
        <strain evidence="1">B95-8</strain>
        <tissue evidence="1">Cell line</tissue>
    </source>
</reference>
<protein>
    <submittedName>
        <fullName evidence="1">Uncharacterized protein</fullName>
    </submittedName>
</protein>
<name>A0ABQ9U073_SAGOE</name>